<dbReference type="RefSeq" id="WP_062820164.1">
    <property type="nucleotide sequence ID" value="NZ_CP014352.1"/>
</dbReference>
<dbReference type="InterPro" id="IPR000740">
    <property type="entry name" value="GrpE"/>
</dbReference>
<accession>A0AAC9ANZ5</accession>
<keyword evidence="3 4" id="KW-0346">Stress response</keyword>
<feature type="compositionally biased region" description="Acidic residues" evidence="6">
    <location>
        <begin position="208"/>
        <end position="220"/>
    </location>
</feature>
<evidence type="ECO:0000256" key="1">
    <source>
        <dbReference type="ARBA" id="ARBA00009054"/>
    </source>
</evidence>
<evidence type="ECO:0000256" key="6">
    <source>
        <dbReference type="SAM" id="MobiDB-lite"/>
    </source>
</evidence>
<dbReference type="GO" id="GO:0042803">
    <property type="term" value="F:protein homodimerization activity"/>
    <property type="evidence" value="ECO:0007669"/>
    <property type="project" value="InterPro"/>
</dbReference>
<evidence type="ECO:0000256" key="2">
    <source>
        <dbReference type="ARBA" id="ARBA00023186"/>
    </source>
</evidence>
<dbReference type="PANTHER" id="PTHR21237">
    <property type="entry name" value="GRPE PROTEIN"/>
    <property type="match status" value="1"/>
</dbReference>
<dbReference type="EMBL" id="CP015970">
    <property type="protein sequence ID" value="AOZ47736.1"/>
    <property type="molecule type" value="Genomic_DNA"/>
</dbReference>
<dbReference type="PROSITE" id="PS01071">
    <property type="entry name" value="GRPE"/>
    <property type="match status" value="1"/>
</dbReference>
<evidence type="ECO:0000313" key="10">
    <source>
        <dbReference type="Proteomes" id="UP000178666"/>
    </source>
</evidence>
<comment type="similarity">
    <text evidence="1 3 5">Belongs to the GrpE family.</text>
</comment>
<comment type="subcellular location">
    <subcellularLocation>
        <location evidence="3">Cytoplasm</location>
    </subcellularLocation>
</comment>
<dbReference type="SUPFAM" id="SSF51064">
    <property type="entry name" value="Head domain of nucleotide exchange factor GrpE"/>
    <property type="match status" value="1"/>
</dbReference>
<dbReference type="Proteomes" id="UP000075221">
    <property type="component" value="Chromosome"/>
</dbReference>
<dbReference type="Pfam" id="PF01025">
    <property type="entry name" value="GrpE"/>
    <property type="match status" value="1"/>
</dbReference>
<feature type="region of interest" description="Disordered" evidence="6">
    <location>
        <begin position="192"/>
        <end position="227"/>
    </location>
</feature>
<evidence type="ECO:0000313" key="7">
    <source>
        <dbReference type="EMBL" id="AMS06281.1"/>
    </source>
</evidence>
<proteinExistence type="inferred from homology"/>
<sequence>MSENENFDPQAEDGGPADDGGADQQPEKGDSQTFEEIVEGVELENPEEQKADDLPSREAQLESLLAERTEDLQRLQAEYVNFKKRSDRERNAARQSGVEKVVSSLVPVLDAIHMAREHGEVTDGSGFKAVTDALEKVAADHDLSAYGEVGDAFDPYLHNALMQIPLPGATVVSVSQVMGRGYKVGDRVVRPAQVAVSDPDPAALGDQDAGEDAPEADGESPADGVEK</sequence>
<evidence type="ECO:0000256" key="5">
    <source>
        <dbReference type="RuleBase" id="RU004478"/>
    </source>
</evidence>
<evidence type="ECO:0000256" key="4">
    <source>
        <dbReference type="RuleBase" id="RU000639"/>
    </source>
</evidence>
<dbReference type="GO" id="GO:0051087">
    <property type="term" value="F:protein-folding chaperone binding"/>
    <property type="evidence" value="ECO:0007669"/>
    <property type="project" value="InterPro"/>
</dbReference>
<keyword evidence="3" id="KW-0963">Cytoplasm</keyword>
<dbReference type="Gene3D" id="3.90.20.20">
    <property type="match status" value="1"/>
</dbReference>
<reference evidence="7 9" key="2">
    <citation type="submission" date="2016-02" db="EMBL/GenBank/DDBJ databases">
        <title>Complete Genome Sequence of Propionibacterium acidipropionici ATCC 55737.</title>
        <authorList>
            <person name="Luna Flores C.H."/>
            <person name="Nielsen L.K."/>
            <person name="Marcellin E."/>
        </authorList>
    </citation>
    <scope>NUCLEOTIDE SEQUENCE [LARGE SCALE GENOMIC DNA]</scope>
    <source>
        <strain evidence="7 9">ATCC 55737</strain>
    </source>
</reference>
<dbReference type="SUPFAM" id="SSF58014">
    <property type="entry name" value="Coiled-coil domain of nucleotide exchange factor GrpE"/>
    <property type="match status" value="1"/>
</dbReference>
<evidence type="ECO:0000313" key="8">
    <source>
        <dbReference type="EMBL" id="AOZ47736.1"/>
    </source>
</evidence>
<dbReference type="GO" id="GO:0051082">
    <property type="term" value="F:unfolded protein binding"/>
    <property type="evidence" value="ECO:0007669"/>
    <property type="project" value="TreeGrafter"/>
</dbReference>
<comment type="function">
    <text evidence="3 4">Participates actively in the response to hyperosmotic and heat shock by preventing the aggregation of stress-denatured proteins, in association with DnaK and GrpE. It is the nucleotide exchange factor for DnaK and may function as a thermosensor. Unfolded proteins bind initially to DnaJ; upon interaction with the DnaJ-bound protein, DnaK hydrolyzes its bound ATP, resulting in the formation of a stable complex. GrpE releases ADP from DnaK; ATP binding to DnaK triggers the release of the substrate protein, thus completing the reaction cycle. Several rounds of ATP-dependent interactions between DnaJ, DnaK and GrpE are required for fully efficient folding.</text>
</comment>
<comment type="subunit">
    <text evidence="3">Homodimer.</text>
</comment>
<dbReference type="GO" id="GO:0000774">
    <property type="term" value="F:adenyl-nucleotide exchange factor activity"/>
    <property type="evidence" value="ECO:0007669"/>
    <property type="project" value="InterPro"/>
</dbReference>
<dbReference type="AlphaFoldDB" id="A0AAC9ANZ5"/>
<gene>
    <name evidence="3" type="primary">grpE</name>
    <name evidence="8" type="ORF">A8L58_14800</name>
    <name evidence="7" type="ORF">AXH35_13350</name>
</gene>
<dbReference type="Proteomes" id="UP000178666">
    <property type="component" value="Chromosome"/>
</dbReference>
<reference evidence="8 10" key="1">
    <citation type="journal article" date="2016" name="Plant Dis.">
        <title>Improved production of propionic acid using genome shuffling.</title>
        <authorList>
            <person name="Luna-Flores C.H."/>
            <person name="Palfreyman R.W."/>
            <person name="Kromer J.O."/>
            <person name="Nielsen L.K."/>
            <person name="Marcellin E."/>
        </authorList>
    </citation>
    <scope>NUCLEOTIDE SEQUENCE [LARGE SCALE GENOMIC DNA]</scope>
    <source>
        <strain evidence="8 10">F3E8</strain>
    </source>
</reference>
<dbReference type="InterPro" id="IPR013805">
    <property type="entry name" value="GrpE_CC"/>
</dbReference>
<evidence type="ECO:0000313" key="9">
    <source>
        <dbReference type="Proteomes" id="UP000075221"/>
    </source>
</evidence>
<organism evidence="7 9">
    <name type="scientific">Acidipropionibacterium acidipropionici</name>
    <dbReference type="NCBI Taxonomy" id="1748"/>
    <lineage>
        <taxon>Bacteria</taxon>
        <taxon>Bacillati</taxon>
        <taxon>Actinomycetota</taxon>
        <taxon>Actinomycetes</taxon>
        <taxon>Propionibacteriales</taxon>
        <taxon>Propionibacteriaceae</taxon>
        <taxon>Acidipropionibacterium</taxon>
    </lineage>
</organism>
<keyword evidence="2 3" id="KW-0143">Chaperone</keyword>
<dbReference type="CDD" id="cd00446">
    <property type="entry name" value="GrpE"/>
    <property type="match status" value="1"/>
</dbReference>
<dbReference type="GO" id="GO:0006457">
    <property type="term" value="P:protein folding"/>
    <property type="evidence" value="ECO:0007669"/>
    <property type="project" value="InterPro"/>
</dbReference>
<dbReference type="HAMAP" id="MF_01151">
    <property type="entry name" value="GrpE"/>
    <property type="match status" value="1"/>
</dbReference>
<dbReference type="PRINTS" id="PR00773">
    <property type="entry name" value="GRPEPROTEIN"/>
</dbReference>
<dbReference type="EMBL" id="CP014352">
    <property type="protein sequence ID" value="AMS06281.1"/>
    <property type="molecule type" value="Genomic_DNA"/>
</dbReference>
<keyword evidence="10" id="KW-1185">Reference proteome</keyword>
<protein>
    <recommendedName>
        <fullName evidence="3 4">Protein GrpE</fullName>
    </recommendedName>
    <alternativeName>
        <fullName evidence="3">HSP-70 cofactor</fullName>
    </alternativeName>
</protein>
<dbReference type="Gene3D" id="2.30.22.10">
    <property type="entry name" value="Head domain of nucleotide exchange factor GrpE"/>
    <property type="match status" value="1"/>
</dbReference>
<name>A0AAC9ANZ5_9ACTN</name>
<dbReference type="InterPro" id="IPR009012">
    <property type="entry name" value="GrpE_head"/>
</dbReference>
<feature type="compositionally biased region" description="Acidic residues" evidence="6">
    <location>
        <begin position="36"/>
        <end position="46"/>
    </location>
</feature>
<feature type="region of interest" description="Disordered" evidence="6">
    <location>
        <begin position="1"/>
        <end position="60"/>
    </location>
</feature>
<evidence type="ECO:0000256" key="3">
    <source>
        <dbReference type="HAMAP-Rule" id="MF_01151"/>
    </source>
</evidence>
<dbReference type="GO" id="GO:0005737">
    <property type="term" value="C:cytoplasm"/>
    <property type="evidence" value="ECO:0007669"/>
    <property type="project" value="UniProtKB-SubCell"/>
</dbReference>
<dbReference type="PANTHER" id="PTHR21237:SF23">
    <property type="entry name" value="GRPE PROTEIN HOMOLOG, MITOCHONDRIAL"/>
    <property type="match status" value="1"/>
</dbReference>
<feature type="compositionally biased region" description="Basic and acidic residues" evidence="6">
    <location>
        <begin position="47"/>
        <end position="60"/>
    </location>
</feature>